<feature type="compositionally biased region" description="Low complexity" evidence="8">
    <location>
        <begin position="984"/>
        <end position="994"/>
    </location>
</feature>
<dbReference type="InterPro" id="IPR019821">
    <property type="entry name" value="Kinesin_motor_CS"/>
</dbReference>
<dbReference type="AlphaFoldDB" id="A0AAD1XSY0"/>
<dbReference type="GO" id="GO:0005524">
    <property type="term" value="F:ATP binding"/>
    <property type="evidence" value="ECO:0007669"/>
    <property type="project" value="UniProtKB-UniRule"/>
</dbReference>
<protein>
    <recommendedName>
        <fullName evidence="6">Kinesin-like protein</fullName>
    </recommendedName>
</protein>
<feature type="binding site" evidence="5">
    <location>
        <begin position="152"/>
        <end position="159"/>
    </location>
    <ligand>
        <name>ATP</name>
        <dbReference type="ChEBI" id="CHEBI:30616"/>
    </ligand>
</feature>
<feature type="coiled-coil region" evidence="7">
    <location>
        <begin position="742"/>
        <end position="769"/>
    </location>
</feature>
<keyword evidence="3 7" id="KW-0175">Coiled coil</keyword>
<feature type="coiled-coil region" evidence="7">
    <location>
        <begin position="927"/>
        <end position="972"/>
    </location>
</feature>
<evidence type="ECO:0000313" key="11">
    <source>
        <dbReference type="Proteomes" id="UP001295684"/>
    </source>
</evidence>
<keyword evidence="1 5" id="KW-0547">Nucleotide-binding</keyword>
<dbReference type="InterPro" id="IPR027417">
    <property type="entry name" value="P-loop_NTPase"/>
</dbReference>
<evidence type="ECO:0000259" key="9">
    <source>
        <dbReference type="PROSITE" id="PS50067"/>
    </source>
</evidence>
<evidence type="ECO:0000256" key="3">
    <source>
        <dbReference type="ARBA" id="ARBA00023054"/>
    </source>
</evidence>
<feature type="domain" description="Kinesin motor" evidence="9">
    <location>
        <begin position="70"/>
        <end position="452"/>
    </location>
</feature>
<keyword evidence="4 5" id="KW-0505">Motor protein</keyword>
<evidence type="ECO:0000256" key="4">
    <source>
        <dbReference type="ARBA" id="ARBA00023175"/>
    </source>
</evidence>
<dbReference type="PRINTS" id="PR00380">
    <property type="entry name" value="KINESINHEAVY"/>
</dbReference>
<evidence type="ECO:0000256" key="5">
    <source>
        <dbReference type="PROSITE-ProRule" id="PRU00283"/>
    </source>
</evidence>
<dbReference type="GO" id="GO:0008017">
    <property type="term" value="F:microtubule binding"/>
    <property type="evidence" value="ECO:0007669"/>
    <property type="project" value="InterPro"/>
</dbReference>
<sequence length="994" mass="113416">MIDQSHPDSKLKSSNELTSSKSLAGRRPLGKKSRTKILEEEMTGEAAQKEEMAKAVSEEIDIVSQGISDKVKVCVRVRPKLRKEFVAEEVVMVEDCEGVTSKIQVVRDMERIESYYDQVFAKETSQEEIFEFTRPAISGVIDGFNATVFAYGQTGSGKTFTMFGPHWETSVRNSALSLNQYLKHNGSIKQRYDLFDNEEKYGIIPRAIQLIFDRISHEQDRSGDMDKYTVYCSFLQIYNENLYDLLQDGKLKNSLNIREDKFTGIYVEGLAEFVVNNARDCFALMKRGEKNRITKATKSNIHSSRSHSIFQLCVETGKVDKRGMLKRAKLNLCDLAGSEKIVNKEESMTKAHFNELRTINLSLTTLGKVIAALSSKVKNPRARSNAGMYSKKIKNKRYGPSIPYRESKLTRLLQDSLGGNTRTCLICAVSPIEDNVNETIGTLKFADRAKQVMVKVKANELDAADKDLVQKLHKEVVHLRQVLNLRKKGKFEEIQLQLVKLQKENNRLRTLAENHEEVEKLKMENKYMRIELQKIREEEGSLIIRDDGGMSFTELNSNVNKTQAYELSSLQSKNIKDIERRIDNEAPMKCPLCKEFPPCPHYNEGSDYDTCSPIKRLRDVNPPNKVKPGVQNKSFVPALARSREKLLDEGENAYRVIDTDSKFNTGTIEMKSAKGRRVKLREAIASKSLTKKRKLSECKVNIDNRDDQDYGNVSQPDLNGPSSALIKFDNHSNNLNNFEDGAQELRKSRESSRNYADSAEEEIKKLMNASNYSSISKSTPKKIYNTNDSVAMNIQQSQYSIFPGCIQKDYTKGRSASRELIKAADNIMSKDLNISKEQPSGREPPSRSSAYGSRSSEIYPSVSTDLNSNSTLIRIRDKNSYILSKKTNTSLPKHNSFIPGGPTKKRRDLLKAKARLKKIEMIEQKRIGRVKEEIIKLEEERKREEAMRKKKRKELLERKEKLILDRKKLELQKQKRLKNKESSNELPNLSSEFV</sequence>
<evidence type="ECO:0000313" key="10">
    <source>
        <dbReference type="EMBL" id="CAI2378279.1"/>
    </source>
</evidence>
<feature type="region of interest" description="Disordered" evidence="8">
    <location>
        <begin position="975"/>
        <end position="994"/>
    </location>
</feature>
<proteinExistence type="inferred from homology"/>
<keyword evidence="11" id="KW-1185">Reference proteome</keyword>
<dbReference type="SMART" id="SM00129">
    <property type="entry name" value="KISc"/>
    <property type="match status" value="1"/>
</dbReference>
<feature type="coiled-coil region" evidence="7">
    <location>
        <begin position="491"/>
        <end position="538"/>
    </location>
</feature>
<organism evidence="10 11">
    <name type="scientific">Euplotes crassus</name>
    <dbReference type="NCBI Taxonomy" id="5936"/>
    <lineage>
        <taxon>Eukaryota</taxon>
        <taxon>Sar</taxon>
        <taxon>Alveolata</taxon>
        <taxon>Ciliophora</taxon>
        <taxon>Intramacronucleata</taxon>
        <taxon>Spirotrichea</taxon>
        <taxon>Hypotrichia</taxon>
        <taxon>Euplotida</taxon>
        <taxon>Euplotidae</taxon>
        <taxon>Moneuplotes</taxon>
    </lineage>
</organism>
<dbReference type="InterPro" id="IPR027640">
    <property type="entry name" value="Kinesin-like_fam"/>
</dbReference>
<evidence type="ECO:0000256" key="2">
    <source>
        <dbReference type="ARBA" id="ARBA00022840"/>
    </source>
</evidence>
<dbReference type="SUPFAM" id="SSF52540">
    <property type="entry name" value="P-loop containing nucleoside triphosphate hydrolases"/>
    <property type="match status" value="1"/>
</dbReference>
<evidence type="ECO:0000256" key="1">
    <source>
        <dbReference type="ARBA" id="ARBA00022741"/>
    </source>
</evidence>
<reference evidence="10" key="1">
    <citation type="submission" date="2023-07" db="EMBL/GenBank/DDBJ databases">
        <authorList>
            <consortium name="AG Swart"/>
            <person name="Singh M."/>
            <person name="Singh A."/>
            <person name="Seah K."/>
            <person name="Emmerich C."/>
        </authorList>
    </citation>
    <scope>NUCLEOTIDE SEQUENCE</scope>
    <source>
        <strain evidence="10">DP1</strain>
    </source>
</reference>
<evidence type="ECO:0000256" key="6">
    <source>
        <dbReference type="RuleBase" id="RU000394"/>
    </source>
</evidence>
<comment type="similarity">
    <text evidence="5 6">Belongs to the TRAFAC class myosin-kinesin ATPase superfamily. Kinesin family.</text>
</comment>
<feature type="region of interest" description="Disordered" evidence="8">
    <location>
        <begin position="1"/>
        <end position="38"/>
    </location>
</feature>
<comment type="caution">
    <text evidence="10">The sequence shown here is derived from an EMBL/GenBank/DDBJ whole genome shotgun (WGS) entry which is preliminary data.</text>
</comment>
<keyword evidence="6" id="KW-0493">Microtubule</keyword>
<name>A0AAD1XSY0_EUPCR</name>
<evidence type="ECO:0000256" key="7">
    <source>
        <dbReference type="SAM" id="Coils"/>
    </source>
</evidence>
<dbReference type="PROSITE" id="PS50067">
    <property type="entry name" value="KINESIN_MOTOR_2"/>
    <property type="match status" value="1"/>
</dbReference>
<dbReference type="GO" id="GO:0005874">
    <property type="term" value="C:microtubule"/>
    <property type="evidence" value="ECO:0007669"/>
    <property type="project" value="UniProtKB-KW"/>
</dbReference>
<dbReference type="GO" id="GO:0003777">
    <property type="term" value="F:microtubule motor activity"/>
    <property type="evidence" value="ECO:0007669"/>
    <property type="project" value="InterPro"/>
</dbReference>
<dbReference type="CDD" id="cd00106">
    <property type="entry name" value="KISc"/>
    <property type="match status" value="1"/>
</dbReference>
<dbReference type="Proteomes" id="UP001295684">
    <property type="component" value="Unassembled WGS sequence"/>
</dbReference>
<feature type="compositionally biased region" description="Basic and acidic residues" evidence="8">
    <location>
        <begin position="1"/>
        <end position="13"/>
    </location>
</feature>
<dbReference type="EMBL" id="CAMPGE010019986">
    <property type="protein sequence ID" value="CAI2378279.1"/>
    <property type="molecule type" value="Genomic_DNA"/>
</dbReference>
<evidence type="ECO:0000256" key="8">
    <source>
        <dbReference type="SAM" id="MobiDB-lite"/>
    </source>
</evidence>
<keyword evidence="2 5" id="KW-0067">ATP-binding</keyword>
<dbReference type="Gene3D" id="3.40.850.10">
    <property type="entry name" value="Kinesin motor domain"/>
    <property type="match status" value="1"/>
</dbReference>
<dbReference type="PROSITE" id="PS00411">
    <property type="entry name" value="KINESIN_MOTOR_1"/>
    <property type="match status" value="1"/>
</dbReference>
<dbReference type="InterPro" id="IPR036961">
    <property type="entry name" value="Kinesin_motor_dom_sf"/>
</dbReference>
<dbReference type="GO" id="GO:0007018">
    <property type="term" value="P:microtubule-based movement"/>
    <property type="evidence" value="ECO:0007669"/>
    <property type="project" value="InterPro"/>
</dbReference>
<gene>
    <name evidence="10" type="ORF">ECRASSUSDP1_LOCUS19674</name>
</gene>
<dbReference type="PANTHER" id="PTHR47968">
    <property type="entry name" value="CENTROMERE PROTEIN E"/>
    <property type="match status" value="1"/>
</dbReference>
<dbReference type="PANTHER" id="PTHR47968:SF75">
    <property type="entry name" value="CENTROMERE-ASSOCIATED PROTEIN E"/>
    <property type="match status" value="1"/>
</dbReference>
<feature type="compositionally biased region" description="Low complexity" evidence="8">
    <location>
        <begin position="846"/>
        <end position="856"/>
    </location>
</feature>
<accession>A0AAD1XSY0</accession>
<dbReference type="InterPro" id="IPR001752">
    <property type="entry name" value="Kinesin_motor_dom"/>
</dbReference>
<dbReference type="Pfam" id="PF00225">
    <property type="entry name" value="Kinesin"/>
    <property type="match status" value="1"/>
</dbReference>
<feature type="region of interest" description="Disordered" evidence="8">
    <location>
        <begin position="831"/>
        <end position="863"/>
    </location>
</feature>